<evidence type="ECO:0000259" key="4">
    <source>
        <dbReference type="PROSITE" id="PS50003"/>
    </source>
</evidence>
<evidence type="ECO:0000256" key="1">
    <source>
        <dbReference type="ARBA" id="ARBA00022468"/>
    </source>
</evidence>
<feature type="compositionally biased region" description="Polar residues" evidence="3">
    <location>
        <begin position="414"/>
        <end position="424"/>
    </location>
</feature>
<dbReference type="Pfam" id="PF00169">
    <property type="entry name" value="PH"/>
    <property type="match status" value="1"/>
</dbReference>
<evidence type="ECO:0000256" key="3">
    <source>
        <dbReference type="SAM" id="MobiDB-lite"/>
    </source>
</evidence>
<name>A0A1G4KML6_9SACH</name>
<dbReference type="PROSITE" id="PS50238">
    <property type="entry name" value="RHOGAP"/>
    <property type="match status" value="1"/>
</dbReference>
<dbReference type="OrthoDB" id="185175at2759"/>
<feature type="domain" description="PH" evidence="4">
    <location>
        <begin position="572"/>
        <end position="679"/>
    </location>
</feature>
<feature type="compositionally biased region" description="Polar residues" evidence="3">
    <location>
        <begin position="384"/>
        <end position="407"/>
    </location>
</feature>
<keyword evidence="1" id="KW-0343">GTPase activation</keyword>
<keyword evidence="7" id="KW-1185">Reference proteome</keyword>
<feature type="region of interest" description="Disordered" evidence="3">
    <location>
        <begin position="254"/>
        <end position="281"/>
    </location>
</feature>
<dbReference type="InterPro" id="IPR001849">
    <property type="entry name" value="PH_domain"/>
</dbReference>
<dbReference type="SUPFAM" id="SSF50729">
    <property type="entry name" value="PH domain-like"/>
    <property type="match status" value="1"/>
</dbReference>
<dbReference type="InterPro" id="IPR008936">
    <property type="entry name" value="Rho_GTPase_activation_prot"/>
</dbReference>
<dbReference type="Pfam" id="PF00787">
    <property type="entry name" value="PX"/>
    <property type="match status" value="1"/>
</dbReference>
<organism evidence="6 7">
    <name type="scientific">Lachancea nothofagi CBS 11611</name>
    <dbReference type="NCBI Taxonomy" id="1266666"/>
    <lineage>
        <taxon>Eukaryota</taxon>
        <taxon>Fungi</taxon>
        <taxon>Dikarya</taxon>
        <taxon>Ascomycota</taxon>
        <taxon>Saccharomycotina</taxon>
        <taxon>Saccharomycetes</taxon>
        <taxon>Saccharomycetales</taxon>
        <taxon>Saccharomycetaceae</taxon>
        <taxon>Lachancea</taxon>
    </lineage>
</organism>
<proteinExistence type="predicted"/>
<evidence type="ECO:0000313" key="7">
    <source>
        <dbReference type="Proteomes" id="UP000189911"/>
    </source>
</evidence>
<dbReference type="InterPro" id="IPR001683">
    <property type="entry name" value="PX_dom"/>
</dbReference>
<dbReference type="SUPFAM" id="SSF64268">
    <property type="entry name" value="PX domain"/>
    <property type="match status" value="1"/>
</dbReference>
<feature type="region of interest" description="Disordered" evidence="3">
    <location>
        <begin position="311"/>
        <end position="432"/>
    </location>
</feature>
<reference evidence="7" key="1">
    <citation type="submission" date="2016-03" db="EMBL/GenBank/DDBJ databases">
        <authorList>
            <person name="Devillers Hugo."/>
        </authorList>
    </citation>
    <scope>NUCLEOTIDE SEQUENCE [LARGE SCALE GENOMIC DNA]</scope>
</reference>
<dbReference type="SMART" id="SM00324">
    <property type="entry name" value="RhoGAP"/>
    <property type="match status" value="1"/>
</dbReference>
<dbReference type="GO" id="GO:0005938">
    <property type="term" value="C:cell cortex"/>
    <property type="evidence" value="ECO:0007669"/>
    <property type="project" value="UniProtKB-ARBA"/>
</dbReference>
<dbReference type="GO" id="GO:0005933">
    <property type="term" value="C:cellular bud"/>
    <property type="evidence" value="ECO:0007669"/>
    <property type="project" value="UniProtKB-ARBA"/>
</dbReference>
<sequence length="1033" mass="114899">MVSHSSSMNLRDDANELSATMQLLSSYNDHTSERDKSLEHIEKRSELPGQPSYDELFKDNLKLRLQLQEYETEIASLKKFVEALQSKREAPTDSFQQQLVVAEKPQEPALPPRSAERRRNAKNLSLPAVSDLETSEPKYRNLLTPADAGFKKKTSSSNSISAIQQSIDQDQLSPKELDRIRRSSSSYSNAIAASPATSVAYTTSRISPSKSNKHFARDDECAASNAEKSESLVQGIKGSVAAISSINDGFMSPLRQVSGSSSHQNLTETSSRKSYPKSPVPNLLAREETSTDFSPSSKQNLNKFADMLDTSFESEEPGSPKIRPSSQPSEVLGSPKDRSSSQPPQVLGSPVALKKPGKSPIMNIVPQKIMRTVNSPTEERPFMGTSSSTLSQNASLQDQQSPRSFTSRGFPPMSNISTSSTPQTGHEKTADSQSVISDIPLFLQPGELNTIRIEIISTLHRDQDSFANENFILFSVIDRNSAKEIFRFAKSIDRIYELDVYLKCHMDTIMLPPLPEKHLFDSIYPAKVDYRREKLNDYFNCLYSSQNLLPLVALKMAKFISTDTVMNPITGEFAKEGVLLMRKSKALGTPNSWRLAYAILNGGLLSLLDRGQLTESIKLQHAIIELQANLPDDKHGTKNGFIVIVPKKSGLSSGTKYYFCCESPKERESWVSHLTEIVEGSIISNPSYHSKSESSSMLEHSSTGNDTTVETAPSYIGPMVNLQAPAAVVPTQNTDSTIIDDERDIKRSRMRSFFPFKRVNASQMPADVDLPNNAENYQTTSSSATNDFSIAKSLQSMDLAAEAVSDKVFGSDLKQCLSLSTQLYQGKFAIPSVVYRCMEYLYCNRGIEEEGIFRISGSSVLIKSLQEQFDKEYDVDLCNYNKTVVSNDNQSNFSTGLVDVNTVTGLLKLYLRKMPHSIFGDRMFAAFKDVLDSNSGSASQTALEFRRLVNSDQLPSENLSLMYVLFELLLKINQKNSINKMNLRNLCIVFSPTLNVPVNVIQPFIVDFNCIFRNEDPLSDSLREQLEISIPQM</sequence>
<dbReference type="InterPro" id="IPR036871">
    <property type="entry name" value="PX_dom_sf"/>
</dbReference>
<evidence type="ECO:0000259" key="5">
    <source>
        <dbReference type="PROSITE" id="PS50238"/>
    </source>
</evidence>
<dbReference type="InterPro" id="IPR000198">
    <property type="entry name" value="RhoGAP_dom"/>
</dbReference>
<dbReference type="InterPro" id="IPR050729">
    <property type="entry name" value="Rho-GAP"/>
</dbReference>
<keyword evidence="2" id="KW-0175">Coiled coil</keyword>
<dbReference type="AlphaFoldDB" id="A0A1G4KML6"/>
<dbReference type="CDD" id="cd13277">
    <property type="entry name" value="PH_Bem3"/>
    <property type="match status" value="1"/>
</dbReference>
<feature type="region of interest" description="Disordered" evidence="3">
    <location>
        <begin position="687"/>
        <end position="709"/>
    </location>
</feature>
<feature type="region of interest" description="Disordered" evidence="3">
    <location>
        <begin position="29"/>
        <end position="52"/>
    </location>
</feature>
<dbReference type="Pfam" id="PF00620">
    <property type="entry name" value="RhoGAP"/>
    <property type="match status" value="1"/>
</dbReference>
<dbReference type="SUPFAM" id="SSF48350">
    <property type="entry name" value="GTPase activation domain, GAP"/>
    <property type="match status" value="1"/>
</dbReference>
<evidence type="ECO:0000256" key="2">
    <source>
        <dbReference type="SAM" id="Coils"/>
    </source>
</evidence>
<dbReference type="EMBL" id="LT598447">
    <property type="protein sequence ID" value="SCV05735.1"/>
    <property type="molecule type" value="Genomic_DNA"/>
</dbReference>
<protein>
    <submittedName>
        <fullName evidence="6">LANO_0H14026g1_1</fullName>
    </submittedName>
</protein>
<dbReference type="GO" id="GO:0007010">
    <property type="term" value="P:cytoskeleton organization"/>
    <property type="evidence" value="ECO:0007669"/>
    <property type="project" value="UniProtKB-ARBA"/>
</dbReference>
<dbReference type="PANTHER" id="PTHR23176:SF129">
    <property type="entry name" value="RHO GTPASE ACTIVATING PROTEIN AT 16F, ISOFORM E-RELATED"/>
    <property type="match status" value="1"/>
</dbReference>
<dbReference type="Gene3D" id="1.10.555.10">
    <property type="entry name" value="Rho GTPase activation protein"/>
    <property type="match status" value="1"/>
</dbReference>
<dbReference type="Gene3D" id="2.30.29.30">
    <property type="entry name" value="Pleckstrin-homology domain (PH domain)/Phosphotyrosine-binding domain (PTB)"/>
    <property type="match status" value="1"/>
</dbReference>
<dbReference type="SMART" id="SM00233">
    <property type="entry name" value="PH"/>
    <property type="match status" value="1"/>
</dbReference>
<feature type="domain" description="Rho-GAP" evidence="5">
    <location>
        <begin position="817"/>
        <end position="1033"/>
    </location>
</feature>
<feature type="compositionally biased region" description="Low complexity" evidence="3">
    <location>
        <begin position="687"/>
        <end position="702"/>
    </location>
</feature>
<accession>A0A1G4KML6</accession>
<dbReference type="InterPro" id="IPR011993">
    <property type="entry name" value="PH-like_dom_sf"/>
</dbReference>
<dbReference type="PROSITE" id="PS50003">
    <property type="entry name" value="PH_DOMAIN"/>
    <property type="match status" value="1"/>
</dbReference>
<dbReference type="Gene3D" id="3.30.1520.10">
    <property type="entry name" value="Phox-like domain"/>
    <property type="match status" value="1"/>
</dbReference>
<dbReference type="Proteomes" id="UP000189911">
    <property type="component" value="Chromosome H"/>
</dbReference>
<feature type="region of interest" description="Disordered" evidence="3">
    <location>
        <begin position="102"/>
        <end position="131"/>
    </location>
</feature>
<feature type="compositionally biased region" description="Basic and acidic residues" evidence="3">
    <location>
        <begin position="30"/>
        <end position="46"/>
    </location>
</feature>
<dbReference type="GO" id="GO:0035091">
    <property type="term" value="F:phosphatidylinositol binding"/>
    <property type="evidence" value="ECO:0007669"/>
    <property type="project" value="InterPro"/>
</dbReference>
<dbReference type="GO" id="GO:0007165">
    <property type="term" value="P:signal transduction"/>
    <property type="evidence" value="ECO:0007669"/>
    <property type="project" value="InterPro"/>
</dbReference>
<gene>
    <name evidence="6" type="ORF">LANO_0H14026G</name>
</gene>
<feature type="compositionally biased region" description="Polar residues" evidence="3">
    <location>
        <begin position="255"/>
        <end position="273"/>
    </location>
</feature>
<dbReference type="CDD" id="cd06093">
    <property type="entry name" value="PX_domain"/>
    <property type="match status" value="1"/>
</dbReference>
<dbReference type="PANTHER" id="PTHR23176">
    <property type="entry name" value="RHO/RAC/CDC GTPASE-ACTIVATING PROTEIN"/>
    <property type="match status" value="1"/>
</dbReference>
<dbReference type="GO" id="GO:0005096">
    <property type="term" value="F:GTPase activator activity"/>
    <property type="evidence" value="ECO:0007669"/>
    <property type="project" value="UniProtKB-KW"/>
</dbReference>
<feature type="coiled-coil region" evidence="2">
    <location>
        <begin position="53"/>
        <end position="87"/>
    </location>
</feature>
<evidence type="ECO:0000313" key="6">
    <source>
        <dbReference type="EMBL" id="SCV05735.1"/>
    </source>
</evidence>